<evidence type="ECO:0000256" key="7">
    <source>
        <dbReference type="SAM" id="Phobius"/>
    </source>
</evidence>
<evidence type="ECO:0000256" key="3">
    <source>
        <dbReference type="ARBA" id="ARBA00022970"/>
    </source>
</evidence>
<feature type="transmembrane region" description="Helical" evidence="7">
    <location>
        <begin position="339"/>
        <end position="360"/>
    </location>
</feature>
<protein>
    <recommendedName>
        <fullName evidence="8">Amino acid transporter transmembrane domain-containing protein</fullName>
    </recommendedName>
</protein>
<sequence length="470" mass="50398">MAPSIQEPLLGSYDEETTSSQETARVQQNDAPYPKMSKVDIVESFESGASSCLQSDLQTIINTMNLYVGVGILSLGYAVNLGGWASLAILGVLASLLSYSAKLIGRSFDKVPQNLVPSYPNLGRTVFGLPGQFAVMIMGGAEFFGAFCLCLIVIWQSITMLLPSHPLCLGSYCMIQMEFAILLSTLFLLPAVLIRTFSRLTSISISGVVSSLTLTALVIIAYALDPQQKDVTDPAAHEHDLVDWIHLPMAAGIMVVSLSGHAGLPSLRRSMKNPENFERCISIAFASIFVIYASIGGFGYLYFGKSTQVLITGNLNDSSSVTGFILLKIGSFSISVNQLITVLVAMSAYTTTPALVYVVAELIVDLLRGESATHVPGAGDLVARTVVLGTGYIIAIVAYDVLGNVESIVGGVCSTSISLFLPTLFYYKLYKEDLSSTKKSIVFFIMVLAGVTVLGIGILNVWQLVQKEKS</sequence>
<keyword evidence="4 7" id="KW-1133">Transmembrane helix</keyword>
<name>A0ABD1XUQ8_9MARC</name>
<feature type="transmembrane region" description="Helical" evidence="7">
    <location>
        <begin position="205"/>
        <end position="224"/>
    </location>
</feature>
<feature type="transmembrane region" description="Helical" evidence="7">
    <location>
        <begin position="441"/>
        <end position="465"/>
    </location>
</feature>
<gene>
    <name evidence="9" type="ORF">R1flu_022955</name>
</gene>
<feature type="domain" description="Amino acid transporter transmembrane" evidence="8">
    <location>
        <begin position="57"/>
        <end position="458"/>
    </location>
</feature>
<feature type="transmembrane region" description="Helical" evidence="7">
    <location>
        <begin position="133"/>
        <end position="155"/>
    </location>
</feature>
<feature type="transmembrane region" description="Helical" evidence="7">
    <location>
        <begin position="381"/>
        <end position="402"/>
    </location>
</feature>
<dbReference type="Pfam" id="PF01490">
    <property type="entry name" value="Aa_trans"/>
    <property type="match status" value="1"/>
</dbReference>
<evidence type="ECO:0000256" key="2">
    <source>
        <dbReference type="ARBA" id="ARBA00022692"/>
    </source>
</evidence>
<evidence type="ECO:0000256" key="5">
    <source>
        <dbReference type="ARBA" id="ARBA00023136"/>
    </source>
</evidence>
<dbReference type="PANTHER" id="PTHR22950">
    <property type="entry name" value="AMINO ACID TRANSPORTER"/>
    <property type="match status" value="1"/>
</dbReference>
<dbReference type="PANTHER" id="PTHR22950:SF685">
    <property type="entry name" value="AMINO ACID TRANSPORTER PROTEIN"/>
    <property type="match status" value="1"/>
</dbReference>
<keyword evidence="5 7" id="KW-0472">Membrane</keyword>
<evidence type="ECO:0000256" key="6">
    <source>
        <dbReference type="SAM" id="MobiDB-lite"/>
    </source>
</evidence>
<evidence type="ECO:0000256" key="1">
    <source>
        <dbReference type="ARBA" id="ARBA00004141"/>
    </source>
</evidence>
<evidence type="ECO:0000313" key="10">
    <source>
        <dbReference type="Proteomes" id="UP001605036"/>
    </source>
</evidence>
<keyword evidence="2 7" id="KW-0812">Transmembrane</keyword>
<evidence type="ECO:0000256" key="4">
    <source>
        <dbReference type="ARBA" id="ARBA00022989"/>
    </source>
</evidence>
<dbReference type="EMBL" id="JBHFFA010000007">
    <property type="protein sequence ID" value="KAL2611263.1"/>
    <property type="molecule type" value="Genomic_DNA"/>
</dbReference>
<keyword evidence="3" id="KW-0029">Amino-acid transport</keyword>
<organism evidence="9 10">
    <name type="scientific">Riccia fluitans</name>
    <dbReference type="NCBI Taxonomy" id="41844"/>
    <lineage>
        <taxon>Eukaryota</taxon>
        <taxon>Viridiplantae</taxon>
        <taxon>Streptophyta</taxon>
        <taxon>Embryophyta</taxon>
        <taxon>Marchantiophyta</taxon>
        <taxon>Marchantiopsida</taxon>
        <taxon>Marchantiidae</taxon>
        <taxon>Marchantiales</taxon>
        <taxon>Ricciaceae</taxon>
        <taxon>Riccia</taxon>
    </lineage>
</organism>
<reference evidence="9 10" key="1">
    <citation type="submission" date="2024-09" db="EMBL/GenBank/DDBJ databases">
        <title>Chromosome-scale assembly of Riccia fluitans.</title>
        <authorList>
            <person name="Paukszto L."/>
            <person name="Sawicki J."/>
            <person name="Karawczyk K."/>
            <person name="Piernik-Szablinska J."/>
            <person name="Szczecinska M."/>
            <person name="Mazdziarz M."/>
        </authorList>
    </citation>
    <scope>NUCLEOTIDE SEQUENCE [LARGE SCALE GENOMIC DNA]</scope>
    <source>
        <strain evidence="9">Rf_01</strain>
        <tissue evidence="9">Aerial parts of the thallus</tissue>
    </source>
</reference>
<feature type="region of interest" description="Disordered" evidence="6">
    <location>
        <begin position="1"/>
        <end position="29"/>
    </location>
</feature>
<evidence type="ECO:0000259" key="8">
    <source>
        <dbReference type="Pfam" id="PF01490"/>
    </source>
</evidence>
<comment type="subcellular location">
    <subcellularLocation>
        <location evidence="1">Membrane</location>
        <topology evidence="1">Multi-pass membrane protein</topology>
    </subcellularLocation>
</comment>
<dbReference type="GO" id="GO:0031090">
    <property type="term" value="C:organelle membrane"/>
    <property type="evidence" value="ECO:0007669"/>
    <property type="project" value="UniProtKB-ARBA"/>
</dbReference>
<feature type="transmembrane region" description="Helical" evidence="7">
    <location>
        <begin position="66"/>
        <end position="97"/>
    </location>
</feature>
<dbReference type="AlphaFoldDB" id="A0ABD1XUQ8"/>
<proteinExistence type="predicted"/>
<feature type="transmembrane region" description="Helical" evidence="7">
    <location>
        <begin position="175"/>
        <end position="193"/>
    </location>
</feature>
<feature type="transmembrane region" description="Helical" evidence="7">
    <location>
        <begin position="244"/>
        <end position="262"/>
    </location>
</feature>
<feature type="transmembrane region" description="Helical" evidence="7">
    <location>
        <begin position="408"/>
        <end position="429"/>
    </location>
</feature>
<feature type="transmembrane region" description="Helical" evidence="7">
    <location>
        <begin position="283"/>
        <end position="303"/>
    </location>
</feature>
<evidence type="ECO:0000313" key="9">
    <source>
        <dbReference type="EMBL" id="KAL2611263.1"/>
    </source>
</evidence>
<comment type="caution">
    <text evidence="9">The sequence shown here is derived from an EMBL/GenBank/DDBJ whole genome shotgun (WGS) entry which is preliminary data.</text>
</comment>
<dbReference type="InterPro" id="IPR013057">
    <property type="entry name" value="AA_transpt_TM"/>
</dbReference>
<dbReference type="Proteomes" id="UP001605036">
    <property type="component" value="Unassembled WGS sequence"/>
</dbReference>
<keyword evidence="3" id="KW-0813">Transport</keyword>
<accession>A0ABD1XUQ8</accession>
<feature type="compositionally biased region" description="Polar residues" evidence="6">
    <location>
        <begin position="18"/>
        <end position="29"/>
    </location>
</feature>
<keyword evidence="10" id="KW-1185">Reference proteome</keyword>
<dbReference type="GO" id="GO:0006865">
    <property type="term" value="P:amino acid transport"/>
    <property type="evidence" value="ECO:0007669"/>
    <property type="project" value="UniProtKB-KW"/>
</dbReference>